<evidence type="ECO:0000313" key="2">
    <source>
        <dbReference type="EMBL" id="KAJ5708786.1"/>
    </source>
</evidence>
<reference evidence="2" key="2">
    <citation type="submission" date="2023-01" db="EMBL/GenBank/DDBJ databases">
        <authorList>
            <person name="Petersen C."/>
        </authorList>
    </citation>
    <scope>NUCLEOTIDE SEQUENCE</scope>
    <source>
        <strain evidence="2">IBT 17514</strain>
    </source>
</reference>
<protein>
    <submittedName>
        <fullName evidence="2">Uncharacterized protein</fullName>
    </submittedName>
</protein>
<dbReference type="Proteomes" id="UP001215712">
    <property type="component" value="Unassembled WGS sequence"/>
</dbReference>
<dbReference type="AlphaFoldDB" id="A0AAD6MRB7"/>
<evidence type="ECO:0000313" key="3">
    <source>
        <dbReference type="Proteomes" id="UP001215712"/>
    </source>
</evidence>
<evidence type="ECO:0000256" key="1">
    <source>
        <dbReference type="SAM" id="MobiDB-lite"/>
    </source>
</evidence>
<organism evidence="2 3">
    <name type="scientific">Penicillium malachiteum</name>
    <dbReference type="NCBI Taxonomy" id="1324776"/>
    <lineage>
        <taxon>Eukaryota</taxon>
        <taxon>Fungi</taxon>
        <taxon>Dikarya</taxon>
        <taxon>Ascomycota</taxon>
        <taxon>Pezizomycotina</taxon>
        <taxon>Eurotiomycetes</taxon>
        <taxon>Eurotiomycetidae</taxon>
        <taxon>Eurotiales</taxon>
        <taxon>Aspergillaceae</taxon>
        <taxon>Penicillium</taxon>
    </lineage>
</organism>
<feature type="region of interest" description="Disordered" evidence="1">
    <location>
        <begin position="274"/>
        <end position="313"/>
    </location>
</feature>
<feature type="compositionally biased region" description="Acidic residues" evidence="1">
    <location>
        <begin position="122"/>
        <end position="133"/>
    </location>
</feature>
<accession>A0AAD6MRB7</accession>
<name>A0AAD6MRB7_9EURO</name>
<feature type="region of interest" description="Disordered" evidence="1">
    <location>
        <begin position="103"/>
        <end position="134"/>
    </location>
</feature>
<reference evidence="2" key="1">
    <citation type="journal article" date="2023" name="IMA Fungus">
        <title>Comparative genomic study of the Penicillium genus elucidates a diverse pangenome and 15 lateral gene transfer events.</title>
        <authorList>
            <person name="Petersen C."/>
            <person name="Sorensen T."/>
            <person name="Nielsen M.R."/>
            <person name="Sondergaard T.E."/>
            <person name="Sorensen J.L."/>
            <person name="Fitzpatrick D.A."/>
            <person name="Frisvad J.C."/>
            <person name="Nielsen K.L."/>
        </authorList>
    </citation>
    <scope>NUCLEOTIDE SEQUENCE</scope>
    <source>
        <strain evidence="2">IBT 17514</strain>
    </source>
</reference>
<keyword evidence="3" id="KW-1185">Reference proteome</keyword>
<feature type="compositionally biased region" description="Polar residues" evidence="1">
    <location>
        <begin position="274"/>
        <end position="286"/>
    </location>
</feature>
<sequence>MPVPNHMSMHPWNYVMESSYPSHYGGTPEYNAPPSLPGSCSLPYFICLHCGIPRSTKLIYESVCVYCLGYEQKYCMYGDHEEERRNFYDGTGVEQVRCNNCRDDDEEDEQLPEAKKETAPESSDDSDDNDTDLSDTSSAVIQLNAPVNTRKVPQGVQTVQGLNKTDAIFIDAPVNAQKEPRGVQGHDKPDIILVDAPGEVQKDPQEVVQMNTQTDDIPKEAQHDAQGIAQENQPDMVLVDVQGDDILLSDVPGDVQESIKSDTPADTQVKIQGNPQVDAQGDTANFKTGEEEIPHKRSPEPAESVKIKKENDDSVQFESLNRIPVAPIGGDIASDPILID</sequence>
<comment type="caution">
    <text evidence="2">The sequence shown here is derived from an EMBL/GenBank/DDBJ whole genome shotgun (WGS) entry which is preliminary data.</text>
</comment>
<gene>
    <name evidence="2" type="ORF">N7493_010120</name>
</gene>
<proteinExistence type="predicted"/>
<feature type="compositionally biased region" description="Basic and acidic residues" evidence="1">
    <location>
        <begin position="288"/>
        <end position="312"/>
    </location>
</feature>
<dbReference type="EMBL" id="JAQJAN010000019">
    <property type="protein sequence ID" value="KAJ5708786.1"/>
    <property type="molecule type" value="Genomic_DNA"/>
</dbReference>